<feature type="signal peptide" evidence="2">
    <location>
        <begin position="1"/>
        <end position="16"/>
    </location>
</feature>
<comment type="caution">
    <text evidence="3">The sequence shown here is derived from an EMBL/GenBank/DDBJ whole genome shotgun (WGS) entry which is preliminary data.</text>
</comment>
<sequence>MKLQIVALILASTCLAEFTSNDELRQIEAVTRDLETIAEAPGKGHLTKRAAACSLLCCHKKSFEGICAKCAGVCNGGGKTDDDDDDESPGQASSPVLIGVNKQNKGGQPSPGGFGGGRGTGSWGGGRPSGSWGGGGWGGGGWGGDGGNKDAWGQNSRDGGGWSGGW</sequence>
<protein>
    <submittedName>
        <fullName evidence="3">Uncharacterized protein</fullName>
    </submittedName>
</protein>
<keyword evidence="4" id="KW-1185">Reference proteome</keyword>
<evidence type="ECO:0000256" key="2">
    <source>
        <dbReference type="SAM" id="SignalP"/>
    </source>
</evidence>
<feature type="chain" id="PRO_5017042490" evidence="2">
    <location>
        <begin position="17"/>
        <end position="166"/>
    </location>
</feature>
<dbReference type="OrthoDB" id="4927619at2759"/>
<dbReference type="Proteomes" id="UP000253664">
    <property type="component" value="Unassembled WGS sequence"/>
</dbReference>
<evidence type="ECO:0000313" key="3">
    <source>
        <dbReference type="EMBL" id="RCI12341.1"/>
    </source>
</evidence>
<reference evidence="3 4" key="1">
    <citation type="journal article" date="2015" name="BMC Genomics">
        <title>Insights from the genome of Ophiocordyceps polyrhachis-furcata to pathogenicity and host specificity in insect fungi.</title>
        <authorList>
            <person name="Wichadakul D."/>
            <person name="Kobmoo N."/>
            <person name="Ingsriswang S."/>
            <person name="Tangphatsornruang S."/>
            <person name="Chantasingh D."/>
            <person name="Luangsa-ard J.J."/>
            <person name="Eurwilaichitr L."/>
        </authorList>
    </citation>
    <scope>NUCLEOTIDE SEQUENCE [LARGE SCALE GENOMIC DNA]</scope>
    <source>
        <strain evidence="3 4">BCC 54312</strain>
    </source>
</reference>
<organism evidence="3 4">
    <name type="scientific">Ophiocordyceps polyrhachis-furcata BCC 54312</name>
    <dbReference type="NCBI Taxonomy" id="1330021"/>
    <lineage>
        <taxon>Eukaryota</taxon>
        <taxon>Fungi</taxon>
        <taxon>Dikarya</taxon>
        <taxon>Ascomycota</taxon>
        <taxon>Pezizomycotina</taxon>
        <taxon>Sordariomycetes</taxon>
        <taxon>Hypocreomycetidae</taxon>
        <taxon>Hypocreales</taxon>
        <taxon>Ophiocordycipitaceae</taxon>
        <taxon>Ophiocordyceps</taxon>
    </lineage>
</organism>
<accession>A0A367LD55</accession>
<evidence type="ECO:0000313" key="4">
    <source>
        <dbReference type="Proteomes" id="UP000253664"/>
    </source>
</evidence>
<name>A0A367LD55_9HYPO</name>
<dbReference type="AlphaFoldDB" id="A0A367LD55"/>
<gene>
    <name evidence="3" type="ORF">L249_1102</name>
</gene>
<evidence type="ECO:0000256" key="1">
    <source>
        <dbReference type="SAM" id="MobiDB-lite"/>
    </source>
</evidence>
<feature type="compositionally biased region" description="Gly residues" evidence="1">
    <location>
        <begin position="109"/>
        <end position="146"/>
    </location>
</feature>
<keyword evidence="2" id="KW-0732">Signal</keyword>
<dbReference type="EMBL" id="LKCN02000007">
    <property type="protein sequence ID" value="RCI12341.1"/>
    <property type="molecule type" value="Genomic_DNA"/>
</dbReference>
<proteinExistence type="predicted"/>
<feature type="region of interest" description="Disordered" evidence="1">
    <location>
        <begin position="78"/>
        <end position="166"/>
    </location>
</feature>